<protein>
    <submittedName>
        <fullName evidence="7">TetR/AcrR family transcriptional regulator</fullName>
    </submittedName>
</protein>
<dbReference type="AlphaFoldDB" id="A0A538SC86"/>
<dbReference type="PRINTS" id="PR00455">
    <property type="entry name" value="HTHTETR"/>
</dbReference>
<dbReference type="PANTHER" id="PTHR30055">
    <property type="entry name" value="HTH-TYPE TRANSCRIPTIONAL REGULATOR RUTR"/>
    <property type="match status" value="1"/>
</dbReference>
<evidence type="ECO:0000256" key="3">
    <source>
        <dbReference type="ARBA" id="ARBA00023163"/>
    </source>
</evidence>
<dbReference type="EMBL" id="VBOT01000130">
    <property type="protein sequence ID" value="TMQ48972.1"/>
    <property type="molecule type" value="Genomic_DNA"/>
</dbReference>
<keyword evidence="2 4" id="KW-0238">DNA-binding</keyword>
<evidence type="ECO:0000313" key="8">
    <source>
        <dbReference type="Proteomes" id="UP000320184"/>
    </source>
</evidence>
<comment type="caution">
    <text evidence="7">The sequence shown here is derived from an EMBL/GenBank/DDBJ whole genome shotgun (WGS) entry which is preliminary data.</text>
</comment>
<dbReference type="Gene3D" id="1.10.10.60">
    <property type="entry name" value="Homeodomain-like"/>
    <property type="match status" value="1"/>
</dbReference>
<evidence type="ECO:0000259" key="6">
    <source>
        <dbReference type="PROSITE" id="PS50977"/>
    </source>
</evidence>
<dbReference type="InterPro" id="IPR050109">
    <property type="entry name" value="HTH-type_TetR-like_transc_reg"/>
</dbReference>
<gene>
    <name evidence="7" type="ORF">E6K73_10840</name>
</gene>
<dbReference type="PANTHER" id="PTHR30055:SF234">
    <property type="entry name" value="HTH-TYPE TRANSCRIPTIONAL REGULATOR BETI"/>
    <property type="match status" value="1"/>
</dbReference>
<dbReference type="GO" id="GO:0003700">
    <property type="term" value="F:DNA-binding transcription factor activity"/>
    <property type="evidence" value="ECO:0007669"/>
    <property type="project" value="TreeGrafter"/>
</dbReference>
<evidence type="ECO:0000256" key="5">
    <source>
        <dbReference type="SAM" id="MobiDB-lite"/>
    </source>
</evidence>
<feature type="compositionally biased region" description="Basic residues" evidence="5">
    <location>
        <begin position="9"/>
        <end position="18"/>
    </location>
</feature>
<dbReference type="InterPro" id="IPR001647">
    <property type="entry name" value="HTH_TetR"/>
</dbReference>
<dbReference type="Proteomes" id="UP000320184">
    <property type="component" value="Unassembled WGS sequence"/>
</dbReference>
<feature type="region of interest" description="Disordered" evidence="5">
    <location>
        <begin position="1"/>
        <end position="32"/>
    </location>
</feature>
<name>A0A538SC86_UNCEI</name>
<dbReference type="PROSITE" id="PS50977">
    <property type="entry name" value="HTH_TETR_2"/>
    <property type="match status" value="1"/>
</dbReference>
<feature type="DNA-binding region" description="H-T-H motif" evidence="4">
    <location>
        <begin position="71"/>
        <end position="90"/>
    </location>
</feature>
<evidence type="ECO:0000256" key="2">
    <source>
        <dbReference type="ARBA" id="ARBA00023125"/>
    </source>
</evidence>
<evidence type="ECO:0000313" key="7">
    <source>
        <dbReference type="EMBL" id="TMQ48972.1"/>
    </source>
</evidence>
<sequence length="241" mass="26258">MNPSSAARARSRSLRRPGARGSAPLALHRAGAGRPPAVPIPLRARLRETIRHSILDAAEAIFSEHGTAHGRMEQIAARAGVSVGTLYNHFVDRRDLVDALIESRRSALLLAVDEALARREAGFVPRLTAFLDVIFAHIETHRRFFSLLVQEESGRPPGGLIAAAAHPSPTFAALKRRAQRLMREGLRAGILRRERPEMLAALLMGMIRGLLQHELGAPPRPRPSLGAEQAASFFLEGAGRQ</sequence>
<dbReference type="InterPro" id="IPR009057">
    <property type="entry name" value="Homeodomain-like_sf"/>
</dbReference>
<feature type="domain" description="HTH tetR-type" evidence="6">
    <location>
        <begin position="48"/>
        <end position="108"/>
    </location>
</feature>
<dbReference type="Pfam" id="PF00440">
    <property type="entry name" value="TetR_N"/>
    <property type="match status" value="1"/>
</dbReference>
<keyword evidence="3" id="KW-0804">Transcription</keyword>
<dbReference type="Gene3D" id="1.10.357.10">
    <property type="entry name" value="Tetracycline Repressor, domain 2"/>
    <property type="match status" value="1"/>
</dbReference>
<dbReference type="SUPFAM" id="SSF46689">
    <property type="entry name" value="Homeodomain-like"/>
    <property type="match status" value="1"/>
</dbReference>
<evidence type="ECO:0000256" key="1">
    <source>
        <dbReference type="ARBA" id="ARBA00023015"/>
    </source>
</evidence>
<dbReference type="GO" id="GO:0000976">
    <property type="term" value="F:transcription cis-regulatory region binding"/>
    <property type="evidence" value="ECO:0007669"/>
    <property type="project" value="TreeGrafter"/>
</dbReference>
<accession>A0A538SC86</accession>
<evidence type="ECO:0000256" key="4">
    <source>
        <dbReference type="PROSITE-ProRule" id="PRU00335"/>
    </source>
</evidence>
<organism evidence="7 8">
    <name type="scientific">Eiseniibacteriota bacterium</name>
    <dbReference type="NCBI Taxonomy" id="2212470"/>
    <lineage>
        <taxon>Bacteria</taxon>
        <taxon>Candidatus Eiseniibacteriota</taxon>
    </lineage>
</organism>
<dbReference type="InterPro" id="IPR036271">
    <property type="entry name" value="Tet_transcr_reg_TetR-rel_C_sf"/>
</dbReference>
<proteinExistence type="predicted"/>
<keyword evidence="1" id="KW-0805">Transcription regulation</keyword>
<dbReference type="SUPFAM" id="SSF48498">
    <property type="entry name" value="Tetracyclin repressor-like, C-terminal domain"/>
    <property type="match status" value="1"/>
</dbReference>
<reference evidence="7 8" key="1">
    <citation type="journal article" date="2019" name="Nat. Microbiol.">
        <title>Mediterranean grassland soil C-N compound turnover is dependent on rainfall and depth, and is mediated by genomically divergent microorganisms.</title>
        <authorList>
            <person name="Diamond S."/>
            <person name="Andeer P.F."/>
            <person name="Li Z."/>
            <person name="Crits-Christoph A."/>
            <person name="Burstein D."/>
            <person name="Anantharaman K."/>
            <person name="Lane K.R."/>
            <person name="Thomas B.C."/>
            <person name="Pan C."/>
            <person name="Northen T.R."/>
            <person name="Banfield J.F."/>
        </authorList>
    </citation>
    <scope>NUCLEOTIDE SEQUENCE [LARGE SCALE GENOMIC DNA]</scope>
    <source>
        <strain evidence="7">WS_3</strain>
    </source>
</reference>